<keyword evidence="3" id="KW-0276">Fatty acid metabolism</keyword>
<dbReference type="UniPathway" id="UPA00094"/>
<evidence type="ECO:0000313" key="6">
    <source>
        <dbReference type="Proteomes" id="UP000319383"/>
    </source>
</evidence>
<dbReference type="InterPro" id="IPR016187">
    <property type="entry name" value="CTDL_fold"/>
</dbReference>
<evidence type="ECO:0000259" key="4">
    <source>
        <dbReference type="PROSITE" id="PS50075"/>
    </source>
</evidence>
<feature type="domain" description="Carrier" evidence="4">
    <location>
        <begin position="10"/>
        <end position="94"/>
    </location>
</feature>
<feature type="modified residue" description="O-(pantetheine 4'-phosphoryl)serine" evidence="3">
    <location>
        <position position="45"/>
    </location>
</feature>
<evidence type="ECO:0000256" key="1">
    <source>
        <dbReference type="ARBA" id="ARBA00022450"/>
    </source>
</evidence>
<proteinExistence type="inferred from homology"/>
<dbReference type="Gene3D" id="3.90.1580.10">
    <property type="entry name" value="paralog of FGE (formylglycine-generating enzyme)"/>
    <property type="match status" value="1"/>
</dbReference>
<dbReference type="InterPro" id="IPR003231">
    <property type="entry name" value="ACP"/>
</dbReference>
<keyword evidence="2 3" id="KW-0597">Phosphoprotein</keyword>
<comment type="pathway">
    <text evidence="3">Lipid metabolism; fatty acid biosynthesis.</text>
</comment>
<dbReference type="InterPro" id="IPR009081">
    <property type="entry name" value="PP-bd_ACP"/>
</dbReference>
<keyword evidence="6" id="KW-1185">Reference proteome</keyword>
<dbReference type="HAMAP" id="MF_01217">
    <property type="entry name" value="Acyl_carrier"/>
    <property type="match status" value="1"/>
</dbReference>
<reference evidence="5 6" key="1">
    <citation type="submission" date="2019-02" db="EMBL/GenBank/DDBJ databases">
        <title>Deep-cultivation of Planctomycetes and their phenomic and genomic characterization uncovers novel biology.</title>
        <authorList>
            <person name="Wiegand S."/>
            <person name="Jogler M."/>
            <person name="Boedeker C."/>
            <person name="Pinto D."/>
            <person name="Vollmers J."/>
            <person name="Rivas-Marin E."/>
            <person name="Kohn T."/>
            <person name="Peeters S.H."/>
            <person name="Heuer A."/>
            <person name="Rast P."/>
            <person name="Oberbeckmann S."/>
            <person name="Bunk B."/>
            <person name="Jeske O."/>
            <person name="Meyerdierks A."/>
            <person name="Storesund J.E."/>
            <person name="Kallscheuer N."/>
            <person name="Luecker S."/>
            <person name="Lage O.M."/>
            <person name="Pohl T."/>
            <person name="Merkel B.J."/>
            <person name="Hornburger P."/>
            <person name="Mueller R.-W."/>
            <person name="Bruemmer F."/>
            <person name="Labrenz M."/>
            <person name="Spormann A.M."/>
            <person name="Op den Camp H."/>
            <person name="Overmann J."/>
            <person name="Amann R."/>
            <person name="Jetten M.S.M."/>
            <person name="Mascher T."/>
            <person name="Medema M.H."/>
            <person name="Devos D.P."/>
            <person name="Kaster A.-K."/>
            <person name="Ovreas L."/>
            <person name="Rohde M."/>
            <person name="Galperin M.Y."/>
            <person name="Jogler C."/>
        </authorList>
    </citation>
    <scope>NUCLEOTIDE SEQUENCE [LARGE SCALE GENOMIC DNA]</scope>
    <source>
        <strain evidence="5 6">Mal52</strain>
    </source>
</reference>
<dbReference type="EMBL" id="CP036276">
    <property type="protein sequence ID" value="QDU42281.1"/>
    <property type="molecule type" value="Genomic_DNA"/>
</dbReference>
<keyword evidence="5" id="KW-0418">Kinase</keyword>
<evidence type="ECO:0000256" key="3">
    <source>
        <dbReference type="HAMAP-Rule" id="MF_01217"/>
    </source>
</evidence>
<sequence>MTLQQRLRLTEIEHQVCDITSEQLGIPRQKVTPRSRLIQDLHCDSLDIIELIMEVEESFDVAIPDNDPNSVYKAVFTRQPFRLADLAELVYLQQGTGKPQRHGWRMSIVDPEPGPVVPFSQLDGIWQPEQNDNVPAFEKLETNEGPPQYRRPTDGMRCLLIPAADVEIGFSGPTARADEQPQHVVGLDAFLIDAEPVSTTAYCRFLNSISNVSTERLAEFFILDSSDDRVIHMPIKRRDRLWQPIAGTEHWPMILVSWYGANAYSLWANGRDWRGYRHETEQDGESFLPSEAQWEYAARGAKSRQYPWGEEAPTQQRMNFGRHRESVEYQVQTLPLSAVNEQLGMSPFGLHHVAGNVWQWCRDWYDENFYRTPEATAPNPVNRTAGQVRSERGGSWVGPAELCRSSFRRGRAPYARGRCLGFRCISPSQGID</sequence>
<dbReference type="RefSeq" id="WP_145374346.1">
    <property type="nucleotide sequence ID" value="NZ_CP036276.1"/>
</dbReference>
<name>A0A517ZII3_9PLAN</name>
<dbReference type="InterPro" id="IPR042095">
    <property type="entry name" value="SUMF_sf"/>
</dbReference>
<dbReference type="Pfam" id="PF00550">
    <property type="entry name" value="PP-binding"/>
    <property type="match status" value="1"/>
</dbReference>
<dbReference type="AlphaFoldDB" id="A0A517ZII3"/>
<organism evidence="5 6">
    <name type="scientific">Symmachiella dynata</name>
    <dbReference type="NCBI Taxonomy" id="2527995"/>
    <lineage>
        <taxon>Bacteria</taxon>
        <taxon>Pseudomonadati</taxon>
        <taxon>Planctomycetota</taxon>
        <taxon>Planctomycetia</taxon>
        <taxon>Planctomycetales</taxon>
        <taxon>Planctomycetaceae</taxon>
        <taxon>Symmachiella</taxon>
    </lineage>
</organism>
<comment type="similarity">
    <text evidence="3">Belongs to the acyl carrier protein (ACP) family.</text>
</comment>
<dbReference type="KEGG" id="sdyn:Mal52_07370"/>
<dbReference type="GO" id="GO:0005737">
    <property type="term" value="C:cytoplasm"/>
    <property type="evidence" value="ECO:0007669"/>
    <property type="project" value="UniProtKB-SubCell"/>
</dbReference>
<dbReference type="GO" id="GO:0016301">
    <property type="term" value="F:kinase activity"/>
    <property type="evidence" value="ECO:0007669"/>
    <property type="project" value="UniProtKB-KW"/>
</dbReference>
<dbReference type="SUPFAM" id="SSF47336">
    <property type="entry name" value="ACP-like"/>
    <property type="match status" value="1"/>
</dbReference>
<dbReference type="InterPro" id="IPR036736">
    <property type="entry name" value="ACP-like_sf"/>
</dbReference>
<keyword evidence="3" id="KW-0443">Lipid metabolism</keyword>
<dbReference type="GO" id="GO:0120147">
    <property type="term" value="F:formylglycine-generating oxidase activity"/>
    <property type="evidence" value="ECO:0007669"/>
    <property type="project" value="TreeGrafter"/>
</dbReference>
<dbReference type="Proteomes" id="UP000319383">
    <property type="component" value="Chromosome"/>
</dbReference>
<dbReference type="SUPFAM" id="SSF56436">
    <property type="entry name" value="C-type lectin-like"/>
    <property type="match status" value="1"/>
</dbReference>
<protein>
    <recommendedName>
        <fullName evidence="3">Acyl carrier protein</fullName>
        <shortName evidence="3">ACP</shortName>
    </recommendedName>
</protein>
<gene>
    <name evidence="5" type="primary">pkn1_1</name>
    <name evidence="3" type="synonym">acpP</name>
    <name evidence="5" type="ORF">Mal52_07370</name>
</gene>
<dbReference type="PANTHER" id="PTHR23150">
    <property type="entry name" value="SULFATASE MODIFYING FACTOR 1, 2"/>
    <property type="match status" value="1"/>
</dbReference>
<dbReference type="InterPro" id="IPR005532">
    <property type="entry name" value="SUMF_dom"/>
</dbReference>
<dbReference type="GO" id="GO:0000036">
    <property type="term" value="F:acyl carrier activity"/>
    <property type="evidence" value="ECO:0007669"/>
    <property type="project" value="UniProtKB-UniRule"/>
</dbReference>
<comment type="subcellular location">
    <subcellularLocation>
        <location evidence="3">Cytoplasm</location>
    </subcellularLocation>
</comment>
<comment type="PTM">
    <text evidence="3">4'-phosphopantetheine is transferred from CoA to a specific serine of apo-ACP by AcpS. This modification is essential for activity because fatty acids are bound in thioester linkage to the sulfhydryl of the prosthetic group.</text>
</comment>
<comment type="function">
    <text evidence="3">Carrier of the growing fatty acid chain in fatty acid biosynthesis.</text>
</comment>
<accession>A0A517ZII3</accession>
<evidence type="ECO:0000313" key="5">
    <source>
        <dbReference type="EMBL" id="QDU42281.1"/>
    </source>
</evidence>
<dbReference type="PROSITE" id="PS50075">
    <property type="entry name" value="CARRIER"/>
    <property type="match status" value="1"/>
</dbReference>
<keyword evidence="1 3" id="KW-0596">Phosphopantetheine</keyword>
<keyword evidence="5" id="KW-0808">Transferase</keyword>
<dbReference type="PANTHER" id="PTHR23150:SF19">
    <property type="entry name" value="FORMYLGLYCINE-GENERATING ENZYME"/>
    <property type="match status" value="1"/>
</dbReference>
<dbReference type="Gene3D" id="1.10.1200.10">
    <property type="entry name" value="ACP-like"/>
    <property type="match status" value="1"/>
</dbReference>
<evidence type="ECO:0000256" key="2">
    <source>
        <dbReference type="ARBA" id="ARBA00022553"/>
    </source>
</evidence>
<dbReference type="InterPro" id="IPR051043">
    <property type="entry name" value="Sulfatase_Mod_Factor_Kinase"/>
</dbReference>
<keyword evidence="3" id="KW-0275">Fatty acid biosynthesis</keyword>
<keyword evidence="3" id="KW-0963">Cytoplasm</keyword>
<dbReference type="Pfam" id="PF03781">
    <property type="entry name" value="FGE-sulfatase"/>
    <property type="match status" value="1"/>
</dbReference>
<keyword evidence="3" id="KW-0444">Lipid biosynthesis</keyword>